<dbReference type="GO" id="GO:0005737">
    <property type="term" value="C:cytoplasm"/>
    <property type="evidence" value="ECO:0007669"/>
    <property type="project" value="InterPro"/>
</dbReference>
<dbReference type="PIRSF" id="PIRSF006630">
    <property type="entry name" value="NADS_GAT"/>
    <property type="match status" value="1"/>
</dbReference>
<evidence type="ECO:0000259" key="10">
    <source>
        <dbReference type="PROSITE" id="PS50263"/>
    </source>
</evidence>
<evidence type="ECO:0000256" key="5">
    <source>
        <dbReference type="ARBA" id="ARBA00022598"/>
    </source>
</evidence>
<dbReference type="Pfam" id="PF02540">
    <property type="entry name" value="NAD_synthase"/>
    <property type="match status" value="1"/>
</dbReference>
<sequence length="649" mass="71360">MDTNESSLNFTFSVCCLNQWALDFAGNTKRIRQSILKAKQEGSRYRLGPELELSSYGCEDHFHEADTYIHSWECLAEILKSTTEDAAYRDIVCDIGMPVMFDNTRFNCRLIILNGCILLIRPKTVLADGGLHREPRWFSAWNHVDKLRQYPLPEIIATATPHKQTSAPFGCPLLRFSTPSSGPLLVGLETCEELWVAAPPHVAYARAGADIVMNASASHHELRKLENRVHLVQSASTKGLSYAYANLVGCDAGRVCYDGGAIVAVNGSVICLDTRFGLNEVQTTAVTINIQDMRKSRQTDASRPTEEIEIIDVCYLLPSSFLLVYFVLAVNFSLFTPVVGVVPLPPPFIPLQSPEEEIALGPALWLWDILRRSGSGGFFLCLSGGLDSSSVACIVLSMCQQVYRTIAAGNETALSDCRRILNEPLFGPQSPHELCSRLLTTCYMPSSNSSSETQNRAADLAKALGSHHLEVNINDVVKSLLSATLHGLNESQRPLFDSEGGTLTEDLALQNLQARSRLVLSYLMAQLLPWSKSHTTSSTVGRPPLVLSSANLDEYDCSSADINPIGSISKHDLRRFIKFAATHLLIENETTEDLKEGEASRRDLLQKTLLDILAAPPSAELRPLNGATTYQTDEQEIGLTYAQLSQLGQ</sequence>
<dbReference type="InterPro" id="IPR014729">
    <property type="entry name" value="Rossmann-like_a/b/a_fold"/>
</dbReference>
<comment type="similarity">
    <text evidence="2">In the C-terminal section; belongs to the NAD synthetase family.</text>
</comment>
<comment type="pathway">
    <text evidence="1">Cofactor biosynthesis; NAD(+) biosynthesis; NAD(+) from deamido-NAD(+) (L-Gln route): step 1/1.</text>
</comment>
<dbReference type="AlphaFoldDB" id="A0A3P7KZG2"/>
<evidence type="ECO:0000256" key="2">
    <source>
        <dbReference type="ARBA" id="ARBA00007145"/>
    </source>
</evidence>
<dbReference type="UniPathway" id="UPA00253">
    <property type="reaction ID" value="UER00334"/>
</dbReference>
<dbReference type="PROSITE" id="PS50263">
    <property type="entry name" value="CN_HYDROLASE"/>
    <property type="match status" value="1"/>
</dbReference>
<dbReference type="CDD" id="cd07570">
    <property type="entry name" value="GAT_Gln-NAD-synth"/>
    <property type="match status" value="1"/>
</dbReference>
<evidence type="ECO:0000313" key="12">
    <source>
        <dbReference type="Proteomes" id="UP000281553"/>
    </source>
</evidence>
<keyword evidence="6" id="KW-0547">Nucleotide-binding</keyword>
<keyword evidence="8" id="KW-0520">NAD</keyword>
<dbReference type="GO" id="GO:0003952">
    <property type="term" value="F:NAD+ synthase (glutamine-hydrolyzing) activity"/>
    <property type="evidence" value="ECO:0007669"/>
    <property type="project" value="UniProtKB-EC"/>
</dbReference>
<evidence type="ECO:0000256" key="8">
    <source>
        <dbReference type="ARBA" id="ARBA00023027"/>
    </source>
</evidence>
<evidence type="ECO:0000256" key="6">
    <source>
        <dbReference type="ARBA" id="ARBA00022741"/>
    </source>
</evidence>
<dbReference type="PANTHER" id="PTHR23090">
    <property type="entry name" value="NH 3 /GLUTAMINE-DEPENDENT NAD + SYNTHETASE"/>
    <property type="match status" value="1"/>
</dbReference>
<evidence type="ECO:0000256" key="3">
    <source>
        <dbReference type="ARBA" id="ARBA00012743"/>
    </source>
</evidence>
<dbReference type="InterPro" id="IPR022310">
    <property type="entry name" value="NAD/GMP_synthase"/>
</dbReference>
<keyword evidence="7" id="KW-0067">ATP-binding</keyword>
<dbReference type="Gene3D" id="3.60.110.10">
    <property type="entry name" value="Carbon-nitrogen hydrolase"/>
    <property type="match status" value="1"/>
</dbReference>
<dbReference type="EC" id="6.3.5.1" evidence="3"/>
<dbReference type="EMBL" id="UYRU01047991">
    <property type="protein sequence ID" value="VDN09884.1"/>
    <property type="molecule type" value="Genomic_DNA"/>
</dbReference>
<proteinExistence type="inferred from homology"/>
<dbReference type="GO" id="GO:0009435">
    <property type="term" value="P:NAD+ biosynthetic process"/>
    <property type="evidence" value="ECO:0007669"/>
    <property type="project" value="UniProtKB-UniPathway"/>
</dbReference>
<dbReference type="Proteomes" id="UP000281553">
    <property type="component" value="Unassembled WGS sequence"/>
</dbReference>
<dbReference type="InterPro" id="IPR014445">
    <property type="entry name" value="Gln-dep_NAD_synthase"/>
</dbReference>
<evidence type="ECO:0000256" key="7">
    <source>
        <dbReference type="ARBA" id="ARBA00022840"/>
    </source>
</evidence>
<gene>
    <name evidence="11" type="ORF">DILT_LOCUS5715</name>
</gene>
<name>A0A3P7KZG2_DIBLA</name>
<feature type="domain" description="CN hydrolase" evidence="10">
    <location>
        <begin position="10"/>
        <end position="288"/>
    </location>
</feature>
<evidence type="ECO:0000256" key="9">
    <source>
        <dbReference type="ARBA" id="ARBA00030681"/>
    </source>
</evidence>
<evidence type="ECO:0000256" key="1">
    <source>
        <dbReference type="ARBA" id="ARBA00005188"/>
    </source>
</evidence>
<dbReference type="InterPro" id="IPR003694">
    <property type="entry name" value="NAD_synthase"/>
</dbReference>
<dbReference type="CDD" id="cd00553">
    <property type="entry name" value="NAD_synthase"/>
    <property type="match status" value="1"/>
</dbReference>
<dbReference type="FunFam" id="3.40.50.620:FF:000036">
    <property type="entry name" value="Glutamine-dependent NAD(+) synthetase"/>
    <property type="match status" value="1"/>
</dbReference>
<dbReference type="Gene3D" id="3.40.50.620">
    <property type="entry name" value="HUPs"/>
    <property type="match status" value="1"/>
</dbReference>
<keyword evidence="12" id="KW-1185">Reference proteome</keyword>
<reference evidence="11 12" key="1">
    <citation type="submission" date="2018-11" db="EMBL/GenBank/DDBJ databases">
        <authorList>
            <consortium name="Pathogen Informatics"/>
        </authorList>
    </citation>
    <scope>NUCLEOTIDE SEQUENCE [LARGE SCALE GENOMIC DNA]</scope>
</reference>
<dbReference type="GO" id="GO:0004359">
    <property type="term" value="F:glutaminase activity"/>
    <property type="evidence" value="ECO:0007669"/>
    <property type="project" value="InterPro"/>
</dbReference>
<dbReference type="InterPro" id="IPR003010">
    <property type="entry name" value="C-N_Hydrolase"/>
</dbReference>
<dbReference type="SUPFAM" id="SSF56317">
    <property type="entry name" value="Carbon-nitrogen hydrolase"/>
    <property type="match status" value="1"/>
</dbReference>
<dbReference type="PANTHER" id="PTHR23090:SF9">
    <property type="entry name" value="GLUTAMINE-DEPENDENT NAD(+) SYNTHETASE"/>
    <property type="match status" value="1"/>
</dbReference>
<dbReference type="SUPFAM" id="SSF52402">
    <property type="entry name" value="Adenine nucleotide alpha hydrolases-like"/>
    <property type="match status" value="1"/>
</dbReference>
<dbReference type="Pfam" id="PF00795">
    <property type="entry name" value="CN_hydrolase"/>
    <property type="match status" value="1"/>
</dbReference>
<feature type="non-terminal residue" evidence="11">
    <location>
        <position position="649"/>
    </location>
</feature>
<evidence type="ECO:0000256" key="4">
    <source>
        <dbReference type="ARBA" id="ARBA00017309"/>
    </source>
</evidence>
<evidence type="ECO:0000313" key="11">
    <source>
        <dbReference type="EMBL" id="VDN09884.1"/>
    </source>
</evidence>
<keyword evidence="5" id="KW-0436">Ligase</keyword>
<dbReference type="InterPro" id="IPR036526">
    <property type="entry name" value="C-N_Hydrolase_sf"/>
</dbReference>
<organism evidence="11 12">
    <name type="scientific">Dibothriocephalus latus</name>
    <name type="common">Fish tapeworm</name>
    <name type="synonym">Diphyllobothrium latum</name>
    <dbReference type="NCBI Taxonomy" id="60516"/>
    <lineage>
        <taxon>Eukaryota</taxon>
        <taxon>Metazoa</taxon>
        <taxon>Spiralia</taxon>
        <taxon>Lophotrochozoa</taxon>
        <taxon>Platyhelminthes</taxon>
        <taxon>Cestoda</taxon>
        <taxon>Eucestoda</taxon>
        <taxon>Diphyllobothriidea</taxon>
        <taxon>Diphyllobothriidae</taxon>
        <taxon>Dibothriocephalus</taxon>
    </lineage>
</organism>
<dbReference type="OrthoDB" id="2020662at2759"/>
<dbReference type="GO" id="GO:0005524">
    <property type="term" value="F:ATP binding"/>
    <property type="evidence" value="ECO:0007669"/>
    <property type="project" value="UniProtKB-KW"/>
</dbReference>
<protein>
    <recommendedName>
        <fullName evidence="4">Glutamine-dependent NAD(+) synthetase</fullName>
        <ecNumber evidence="3">6.3.5.1</ecNumber>
    </recommendedName>
    <alternativeName>
        <fullName evidence="9">NAD(+) synthase [glutamine-hydrolyzing]</fullName>
    </alternativeName>
</protein>
<accession>A0A3P7KZG2</accession>